<feature type="binding site" description="axial binding residue" evidence="7">
    <location>
        <position position="93"/>
    </location>
    <ligand>
        <name>heme c</name>
        <dbReference type="ChEBI" id="CHEBI:61717"/>
    </ligand>
    <ligandPart>
        <name>Fe</name>
        <dbReference type="ChEBI" id="CHEBI:18248"/>
    </ligandPart>
</feature>
<feature type="chain" id="PRO_5038776910" evidence="8">
    <location>
        <begin position="20"/>
        <end position="114"/>
    </location>
</feature>
<dbReference type="RefSeq" id="WP_136379710.1">
    <property type="nucleotide sequence ID" value="NZ_SLUB01000017.1"/>
</dbReference>
<feature type="binding site" description="covalent" evidence="6">
    <location>
        <position position="56"/>
    </location>
    <ligand>
        <name>heme c</name>
        <dbReference type="ChEBI" id="CHEBI:61717"/>
    </ligand>
</feature>
<dbReference type="NCBIfam" id="NF045774">
    <property type="entry name" value="cytochro_C551"/>
    <property type="match status" value="1"/>
</dbReference>
<sequence>MKRKLFGFLLGTALVFALAACGGGDDDNAANEPAGDNGGATAVNAEEIYQRNCASCHGKDLAGAGNFPNLQHVGSKYSKDEIADIIENGRGAMPKGIIQGEEKDAVAEWLAEKK</sequence>
<keyword evidence="5 7" id="KW-0408">Iron</keyword>
<reference evidence="10 11" key="1">
    <citation type="journal article" date="2019" name="Indoor Air">
        <title>Impacts of indoor surface finishes on bacterial viability.</title>
        <authorList>
            <person name="Hu J."/>
            <person name="Maamar S.B."/>
            <person name="Glawe A.J."/>
            <person name="Gottel N."/>
            <person name="Gilbert J.A."/>
            <person name="Hartmann E.M."/>
        </authorList>
    </citation>
    <scope>NUCLEOTIDE SEQUENCE [LARGE SCALE GENOMIC DNA]</scope>
    <source>
        <strain evidence="10 11">AF060A6</strain>
    </source>
</reference>
<dbReference type="GO" id="GO:0005506">
    <property type="term" value="F:iron ion binding"/>
    <property type="evidence" value="ECO:0007669"/>
    <property type="project" value="InterPro"/>
</dbReference>
<organism evidence="10 11">
    <name type="scientific">Bacillus timonensis</name>
    <dbReference type="NCBI Taxonomy" id="1033734"/>
    <lineage>
        <taxon>Bacteria</taxon>
        <taxon>Bacillati</taxon>
        <taxon>Bacillota</taxon>
        <taxon>Bacilli</taxon>
        <taxon>Bacillales</taxon>
        <taxon>Bacillaceae</taxon>
        <taxon>Bacillus</taxon>
    </lineage>
</organism>
<evidence type="ECO:0000313" key="11">
    <source>
        <dbReference type="Proteomes" id="UP000306477"/>
    </source>
</evidence>
<keyword evidence="2 6" id="KW-0349">Heme</keyword>
<accession>A0A4V3V7S7</accession>
<dbReference type="PROSITE" id="PS51007">
    <property type="entry name" value="CYTC"/>
    <property type="match status" value="1"/>
</dbReference>
<dbReference type="Gene3D" id="1.10.760.10">
    <property type="entry name" value="Cytochrome c-like domain"/>
    <property type="match status" value="1"/>
</dbReference>
<dbReference type="SUPFAM" id="SSF46626">
    <property type="entry name" value="Cytochrome c"/>
    <property type="match status" value="1"/>
</dbReference>
<feature type="binding site" description="covalent" evidence="6">
    <location>
        <position position="53"/>
    </location>
    <ligand>
        <name>heme c</name>
        <dbReference type="ChEBI" id="CHEBI:61717"/>
    </ligand>
</feature>
<dbReference type="InterPro" id="IPR051811">
    <property type="entry name" value="Cytochrome_c550/c551-like"/>
</dbReference>
<evidence type="ECO:0000256" key="8">
    <source>
        <dbReference type="SAM" id="SignalP"/>
    </source>
</evidence>
<dbReference type="InterPro" id="IPR054782">
    <property type="entry name" value="Cytochro_C551"/>
</dbReference>
<evidence type="ECO:0000256" key="7">
    <source>
        <dbReference type="PIRSR" id="PIRSR000025-2"/>
    </source>
</evidence>
<dbReference type="Pfam" id="PF13442">
    <property type="entry name" value="Cytochrome_CBB3"/>
    <property type="match status" value="1"/>
</dbReference>
<dbReference type="GO" id="GO:0020037">
    <property type="term" value="F:heme binding"/>
    <property type="evidence" value="ECO:0007669"/>
    <property type="project" value="InterPro"/>
</dbReference>
<feature type="binding site" description="axial binding residue" evidence="7">
    <location>
        <position position="57"/>
    </location>
    <ligand>
        <name>heme c</name>
        <dbReference type="ChEBI" id="CHEBI:61717"/>
    </ligand>
    <ligandPart>
        <name>Fe</name>
        <dbReference type="ChEBI" id="CHEBI:18248"/>
    </ligandPart>
</feature>
<evidence type="ECO:0000256" key="2">
    <source>
        <dbReference type="ARBA" id="ARBA00022617"/>
    </source>
</evidence>
<feature type="signal peptide" evidence="8">
    <location>
        <begin position="1"/>
        <end position="19"/>
    </location>
</feature>
<proteinExistence type="predicted"/>
<comment type="caution">
    <text evidence="10">The sequence shown here is derived from an EMBL/GenBank/DDBJ whole genome shotgun (WGS) entry which is preliminary data.</text>
</comment>
<dbReference type="PROSITE" id="PS51257">
    <property type="entry name" value="PROKAR_LIPOPROTEIN"/>
    <property type="match status" value="1"/>
</dbReference>
<comment type="PTM">
    <text evidence="6">Binds 1 heme c group covalently per subunit.</text>
</comment>
<feature type="domain" description="Cytochrome c" evidence="9">
    <location>
        <begin position="40"/>
        <end position="114"/>
    </location>
</feature>
<dbReference type="InterPro" id="IPR036909">
    <property type="entry name" value="Cyt_c-like_dom_sf"/>
</dbReference>
<evidence type="ECO:0000256" key="3">
    <source>
        <dbReference type="ARBA" id="ARBA00022723"/>
    </source>
</evidence>
<dbReference type="GO" id="GO:0009055">
    <property type="term" value="F:electron transfer activity"/>
    <property type="evidence" value="ECO:0007669"/>
    <property type="project" value="InterPro"/>
</dbReference>
<keyword evidence="3 7" id="KW-0479">Metal-binding</keyword>
<keyword evidence="4" id="KW-0249">Electron transport</keyword>
<dbReference type="PANTHER" id="PTHR37823:SF3">
    <property type="entry name" value="CYTOCHROME C-551"/>
    <property type="match status" value="1"/>
</dbReference>
<dbReference type="InterPro" id="IPR009056">
    <property type="entry name" value="Cyt_c-like_dom"/>
</dbReference>
<keyword evidence="1" id="KW-0813">Transport</keyword>
<evidence type="ECO:0000256" key="6">
    <source>
        <dbReference type="PIRSR" id="PIRSR000025-1"/>
    </source>
</evidence>
<dbReference type="Proteomes" id="UP000306477">
    <property type="component" value="Unassembled WGS sequence"/>
</dbReference>
<dbReference type="EMBL" id="SLUB01000017">
    <property type="protein sequence ID" value="THE12433.1"/>
    <property type="molecule type" value="Genomic_DNA"/>
</dbReference>
<keyword evidence="11" id="KW-1185">Reference proteome</keyword>
<protein>
    <submittedName>
        <fullName evidence="10">Cytochrome c</fullName>
    </submittedName>
</protein>
<keyword evidence="8" id="KW-0732">Signal</keyword>
<evidence type="ECO:0000259" key="9">
    <source>
        <dbReference type="PROSITE" id="PS51007"/>
    </source>
</evidence>
<dbReference type="AlphaFoldDB" id="A0A4V3V7S7"/>
<evidence type="ECO:0000256" key="5">
    <source>
        <dbReference type="ARBA" id="ARBA00023004"/>
    </source>
</evidence>
<dbReference type="OrthoDB" id="7933886at2"/>
<evidence type="ECO:0000256" key="1">
    <source>
        <dbReference type="ARBA" id="ARBA00022448"/>
    </source>
</evidence>
<dbReference type="GO" id="GO:0016020">
    <property type="term" value="C:membrane"/>
    <property type="evidence" value="ECO:0007669"/>
    <property type="project" value="InterPro"/>
</dbReference>
<dbReference type="PIRSF" id="PIRSF000025">
    <property type="entry name" value="Cytc_Bsub_c550"/>
    <property type="match status" value="1"/>
</dbReference>
<evidence type="ECO:0000256" key="4">
    <source>
        <dbReference type="ARBA" id="ARBA00022982"/>
    </source>
</evidence>
<gene>
    <name evidence="10" type="ORF">E1I69_11245</name>
</gene>
<dbReference type="PANTHER" id="PTHR37823">
    <property type="entry name" value="CYTOCHROME C-553-LIKE"/>
    <property type="match status" value="1"/>
</dbReference>
<evidence type="ECO:0000313" key="10">
    <source>
        <dbReference type="EMBL" id="THE12433.1"/>
    </source>
</evidence>
<dbReference type="InterPro" id="IPR012218">
    <property type="entry name" value="Cyt_c_BACSU-c550-type"/>
</dbReference>
<name>A0A4V3V7S7_9BACI</name>